<keyword evidence="2" id="KW-0808">Transferase</keyword>
<dbReference type="Gene3D" id="1.10.340.70">
    <property type="match status" value="1"/>
</dbReference>
<sequence length="454" mass="51694">MLMFLQIFQRLHYDISFADALLHMPKFASAFKSLLSNKEKLFEISSTPLNENCSAMFLKKLPEILGDPDKHTLRYTHNYYEGLINRIDVIDVSCEEYAQEVLGLLDSSTSGNPTPLDSIIASTSLSFTPFEASDFILQEIESFLRTPDELSTLDDDFDPEGDITLIEKLINEYSSLNLPLVKNKDLNQVDATMTKPSIEEPPKLELKDLPSHLEYAFLEETDKLPVIIFKELKDDEKAALLKVLKLHKRAIAWKISNIKGIDPYFCTHKILIEDDFRPAVQHQRRGIVLGHQISKSKIKVDRAKVDVIAKLPHLTSVKSQKGVDILTACHNGPIRGHHGANYIAKKIFDFSFYWPTIYRNAHDMVESCDSCQRQGKILQKDKIPQNAIQVCEIFDVWGIDVMGPFPSSRGNEYILVAVYYLYKWVETKALSTNDARVVVKFLNLSSLDLELLVL</sequence>
<dbReference type="InterPro" id="IPR012337">
    <property type="entry name" value="RNaseH-like_sf"/>
</dbReference>
<name>A0A6L2NY15_TANCI</name>
<accession>A0A6L2NY15</accession>
<gene>
    <name evidence="2" type="ORF">Tci_063048</name>
</gene>
<evidence type="ECO:0000313" key="2">
    <source>
        <dbReference type="EMBL" id="GEU91070.1"/>
    </source>
</evidence>
<dbReference type="GO" id="GO:0003964">
    <property type="term" value="F:RNA-directed DNA polymerase activity"/>
    <property type="evidence" value="ECO:0007669"/>
    <property type="project" value="UniProtKB-KW"/>
</dbReference>
<dbReference type="Gene3D" id="3.30.420.10">
    <property type="entry name" value="Ribonuclease H-like superfamily/Ribonuclease H"/>
    <property type="match status" value="1"/>
</dbReference>
<reference evidence="2" key="1">
    <citation type="journal article" date="2019" name="Sci. Rep.">
        <title>Draft genome of Tanacetum cinerariifolium, the natural source of mosquito coil.</title>
        <authorList>
            <person name="Yamashiro T."/>
            <person name="Shiraishi A."/>
            <person name="Satake H."/>
            <person name="Nakayama K."/>
        </authorList>
    </citation>
    <scope>NUCLEOTIDE SEQUENCE</scope>
</reference>
<dbReference type="Pfam" id="PF17921">
    <property type="entry name" value="Integrase_H2C2"/>
    <property type="match status" value="1"/>
</dbReference>
<proteinExistence type="predicted"/>
<organism evidence="2">
    <name type="scientific">Tanacetum cinerariifolium</name>
    <name type="common">Dalmatian daisy</name>
    <name type="synonym">Chrysanthemum cinerariifolium</name>
    <dbReference type="NCBI Taxonomy" id="118510"/>
    <lineage>
        <taxon>Eukaryota</taxon>
        <taxon>Viridiplantae</taxon>
        <taxon>Streptophyta</taxon>
        <taxon>Embryophyta</taxon>
        <taxon>Tracheophyta</taxon>
        <taxon>Spermatophyta</taxon>
        <taxon>Magnoliopsida</taxon>
        <taxon>eudicotyledons</taxon>
        <taxon>Gunneridae</taxon>
        <taxon>Pentapetalae</taxon>
        <taxon>asterids</taxon>
        <taxon>campanulids</taxon>
        <taxon>Asterales</taxon>
        <taxon>Asteraceae</taxon>
        <taxon>Asteroideae</taxon>
        <taxon>Anthemideae</taxon>
        <taxon>Anthemidinae</taxon>
        <taxon>Tanacetum</taxon>
    </lineage>
</organism>
<dbReference type="InterPro" id="IPR041588">
    <property type="entry name" value="Integrase_H2C2"/>
</dbReference>
<dbReference type="SUPFAM" id="SSF53098">
    <property type="entry name" value="Ribonuclease H-like"/>
    <property type="match status" value="1"/>
</dbReference>
<dbReference type="GO" id="GO:0003676">
    <property type="term" value="F:nucleic acid binding"/>
    <property type="evidence" value="ECO:0007669"/>
    <property type="project" value="InterPro"/>
</dbReference>
<dbReference type="InterPro" id="IPR036397">
    <property type="entry name" value="RNaseH_sf"/>
</dbReference>
<keyword evidence="2" id="KW-0695">RNA-directed DNA polymerase</keyword>
<protein>
    <submittedName>
        <fullName evidence="2">Reverse transcriptase domain-containing protein</fullName>
    </submittedName>
</protein>
<dbReference type="AlphaFoldDB" id="A0A6L2NY15"/>
<comment type="caution">
    <text evidence="2">The sequence shown here is derived from an EMBL/GenBank/DDBJ whole genome shotgun (WGS) entry which is preliminary data.</text>
</comment>
<dbReference type="EMBL" id="BKCJ010010325">
    <property type="protein sequence ID" value="GEU91070.1"/>
    <property type="molecule type" value="Genomic_DNA"/>
</dbReference>
<keyword evidence="2" id="KW-0548">Nucleotidyltransferase</keyword>
<feature type="domain" description="Integrase zinc-binding" evidence="1">
    <location>
        <begin position="324"/>
        <end position="374"/>
    </location>
</feature>
<dbReference type="InterPro" id="IPR052160">
    <property type="entry name" value="Gypsy_RT_Integrase-like"/>
</dbReference>
<dbReference type="PANTHER" id="PTHR47266">
    <property type="entry name" value="ENDONUCLEASE-RELATED"/>
    <property type="match status" value="1"/>
</dbReference>
<evidence type="ECO:0000259" key="1">
    <source>
        <dbReference type="Pfam" id="PF17921"/>
    </source>
</evidence>